<dbReference type="AlphaFoldDB" id="A0A2K9EP94"/>
<feature type="transmembrane region" description="Helical" evidence="1">
    <location>
        <begin position="125"/>
        <end position="145"/>
    </location>
</feature>
<dbReference type="Pfam" id="PF06197">
    <property type="entry name" value="DUF998"/>
    <property type="match status" value="1"/>
</dbReference>
<protein>
    <recommendedName>
        <fullName evidence="4">DUF998 domain-containing protein</fullName>
    </recommendedName>
</protein>
<name>A0A2K9EP94_9RHOB</name>
<feature type="transmembrane region" description="Helical" evidence="1">
    <location>
        <begin position="67"/>
        <end position="86"/>
    </location>
</feature>
<accession>A0A2K9EP94</accession>
<dbReference type="KEGG" id="paro:CUV01_03205"/>
<gene>
    <name evidence="2" type="ORF">CUV01_03205</name>
</gene>
<evidence type="ECO:0000256" key="1">
    <source>
        <dbReference type="SAM" id="Phobius"/>
    </source>
</evidence>
<dbReference type="Proteomes" id="UP000233742">
    <property type="component" value="Chromosome"/>
</dbReference>
<evidence type="ECO:0008006" key="4">
    <source>
        <dbReference type="Google" id="ProtNLM"/>
    </source>
</evidence>
<feature type="transmembrane region" description="Helical" evidence="1">
    <location>
        <begin position="21"/>
        <end position="43"/>
    </location>
</feature>
<keyword evidence="3" id="KW-1185">Reference proteome</keyword>
<evidence type="ECO:0000313" key="2">
    <source>
        <dbReference type="EMBL" id="AUH32526.1"/>
    </source>
</evidence>
<proteinExistence type="predicted"/>
<feature type="transmembrane region" description="Helical" evidence="1">
    <location>
        <begin position="93"/>
        <end position="113"/>
    </location>
</feature>
<dbReference type="OrthoDB" id="581705at2"/>
<dbReference type="RefSeq" id="WP_101459201.1">
    <property type="nucleotide sequence ID" value="NZ_CP025408.1"/>
</dbReference>
<reference evidence="2 3" key="1">
    <citation type="submission" date="2017-12" db="EMBL/GenBank/DDBJ databases">
        <authorList>
            <person name="Hurst M.R.H."/>
        </authorList>
    </citation>
    <scope>NUCLEOTIDE SEQUENCE [LARGE SCALE GENOMIC DNA]</scope>
    <source>
        <strain evidence="2 3">BM15</strain>
    </source>
</reference>
<dbReference type="InterPro" id="IPR009339">
    <property type="entry name" value="DUF998"/>
</dbReference>
<keyword evidence="1" id="KW-0472">Membrane</keyword>
<feature type="transmembrane region" description="Helical" evidence="1">
    <location>
        <begin position="188"/>
        <end position="208"/>
    </location>
</feature>
<feature type="transmembrane region" description="Helical" evidence="1">
    <location>
        <begin position="157"/>
        <end position="176"/>
    </location>
</feature>
<dbReference type="EMBL" id="CP025408">
    <property type="protein sequence ID" value="AUH32526.1"/>
    <property type="molecule type" value="Genomic_DNA"/>
</dbReference>
<keyword evidence="1" id="KW-1133">Transmembrane helix</keyword>
<evidence type="ECO:0000313" key="3">
    <source>
        <dbReference type="Proteomes" id="UP000233742"/>
    </source>
</evidence>
<keyword evidence="1" id="KW-0812">Transmembrane</keyword>
<sequence length="221" mass="23603">MSRFEYLPEDTQINPVLMRAMAVLAVSGCAAMLIATVAAAAVVDDKNWMADTISDLAAGRWEQIQDFGIYALIMATAAAATGAANLHLGGTRWALGCIALVIAVPCMVIIAAREAYSPTNDGTPVHYYVVLLMGAMLTAGPLLMAPGAARVARGWQTTFVIAGLGFGALVPIFFFVVPTSHDGLVERVMGLFAMLWIGGLGVMFWNAASHIERRYRGPRRN</sequence>
<organism evidence="2 3">
    <name type="scientific">Paracoccus tegillarcae</name>
    <dbReference type="NCBI Taxonomy" id="1529068"/>
    <lineage>
        <taxon>Bacteria</taxon>
        <taxon>Pseudomonadati</taxon>
        <taxon>Pseudomonadota</taxon>
        <taxon>Alphaproteobacteria</taxon>
        <taxon>Rhodobacterales</taxon>
        <taxon>Paracoccaceae</taxon>
        <taxon>Paracoccus</taxon>
    </lineage>
</organism>